<dbReference type="RefSeq" id="WP_345098508.1">
    <property type="nucleotide sequence ID" value="NZ_BAABGS010000017.1"/>
</dbReference>
<sequence>MSFYASNDRIYITNSSGKVIFDTNKPMPHIIQTVSATVSVTFPEIPVSIKRGMTNMGPSMMCARDEYQCKNEYVCNWDPMLGQYVCGYEWVCNWVAVPYDRYLVWDVFDYKALEWEKTHEIATIENGLEADFLLVKAVATRTLQGELADIGGLPCGLPLGQTFVANNTSIIECMSDIRDGSPWMTRIMSVFVEGGKVKVQFKHSNRAFESVSAWDYMECSWIGFPPVAPGMPPPPKGKSAFTFDLNIVIGKFTK</sequence>
<accession>A0ABW5DK27</accession>
<name>A0ABW5DK27_9HYPH</name>
<protein>
    <submittedName>
        <fullName evidence="1">Uncharacterized protein</fullName>
    </submittedName>
</protein>
<gene>
    <name evidence="1" type="ORF">ACFSMZ_15200</name>
</gene>
<dbReference type="Proteomes" id="UP001597373">
    <property type="component" value="Unassembled WGS sequence"/>
</dbReference>
<organism evidence="1 2">
    <name type="scientific">Chelativorans composti</name>
    <dbReference type="NCBI Taxonomy" id="768533"/>
    <lineage>
        <taxon>Bacteria</taxon>
        <taxon>Pseudomonadati</taxon>
        <taxon>Pseudomonadota</taxon>
        <taxon>Alphaproteobacteria</taxon>
        <taxon>Hyphomicrobiales</taxon>
        <taxon>Phyllobacteriaceae</taxon>
        <taxon>Chelativorans</taxon>
    </lineage>
</organism>
<evidence type="ECO:0000313" key="1">
    <source>
        <dbReference type="EMBL" id="MFD2261095.1"/>
    </source>
</evidence>
<reference evidence="2" key="1">
    <citation type="journal article" date="2019" name="Int. J. Syst. Evol. Microbiol.">
        <title>The Global Catalogue of Microorganisms (GCM) 10K type strain sequencing project: providing services to taxonomists for standard genome sequencing and annotation.</title>
        <authorList>
            <consortium name="The Broad Institute Genomics Platform"/>
            <consortium name="The Broad Institute Genome Sequencing Center for Infectious Disease"/>
            <person name="Wu L."/>
            <person name="Ma J."/>
        </authorList>
    </citation>
    <scope>NUCLEOTIDE SEQUENCE [LARGE SCALE GENOMIC DNA]</scope>
    <source>
        <strain evidence="2">KCTC 23707</strain>
    </source>
</reference>
<keyword evidence="2" id="KW-1185">Reference proteome</keyword>
<proteinExistence type="predicted"/>
<dbReference type="EMBL" id="JBHUIR010000059">
    <property type="protein sequence ID" value="MFD2261095.1"/>
    <property type="molecule type" value="Genomic_DNA"/>
</dbReference>
<evidence type="ECO:0000313" key="2">
    <source>
        <dbReference type="Proteomes" id="UP001597373"/>
    </source>
</evidence>
<comment type="caution">
    <text evidence="1">The sequence shown here is derived from an EMBL/GenBank/DDBJ whole genome shotgun (WGS) entry which is preliminary data.</text>
</comment>